<accession>A0A2T3NAJ5</accession>
<evidence type="ECO:0000313" key="6">
    <source>
        <dbReference type="Proteomes" id="UP000241771"/>
    </source>
</evidence>
<keyword evidence="1" id="KW-0805">Transcription regulation</keyword>
<dbReference type="SUPFAM" id="SSF46689">
    <property type="entry name" value="Homeodomain-like"/>
    <property type="match status" value="2"/>
</dbReference>
<dbReference type="InterPro" id="IPR020449">
    <property type="entry name" value="Tscrpt_reg_AraC-type_HTH"/>
</dbReference>
<name>A0A2T3NAJ5_9GAMM</name>
<dbReference type="SMART" id="SM00342">
    <property type="entry name" value="HTH_ARAC"/>
    <property type="match status" value="1"/>
</dbReference>
<dbReference type="Proteomes" id="UP000241771">
    <property type="component" value="Unassembled WGS sequence"/>
</dbReference>
<feature type="domain" description="HTH araC/xylS-type" evidence="4">
    <location>
        <begin position="179"/>
        <end position="277"/>
    </location>
</feature>
<keyword evidence="2" id="KW-0238">DNA-binding</keyword>
<evidence type="ECO:0000256" key="2">
    <source>
        <dbReference type="ARBA" id="ARBA00023125"/>
    </source>
</evidence>
<dbReference type="InterPro" id="IPR009057">
    <property type="entry name" value="Homeodomain-like_sf"/>
</dbReference>
<dbReference type="AlphaFoldDB" id="A0A2T3NAJ5"/>
<dbReference type="OrthoDB" id="9816011at2"/>
<organism evidence="5 6">
    <name type="scientific">Photobacterium sanctipauli</name>
    <dbReference type="NCBI Taxonomy" id="1342794"/>
    <lineage>
        <taxon>Bacteria</taxon>
        <taxon>Pseudomonadati</taxon>
        <taxon>Pseudomonadota</taxon>
        <taxon>Gammaproteobacteria</taxon>
        <taxon>Vibrionales</taxon>
        <taxon>Vibrionaceae</taxon>
        <taxon>Photobacterium</taxon>
    </lineage>
</organism>
<dbReference type="Pfam" id="PF12833">
    <property type="entry name" value="HTH_18"/>
    <property type="match status" value="1"/>
</dbReference>
<keyword evidence="6" id="KW-1185">Reference proteome</keyword>
<dbReference type="GO" id="GO:0003700">
    <property type="term" value="F:DNA-binding transcription factor activity"/>
    <property type="evidence" value="ECO:0007669"/>
    <property type="project" value="InterPro"/>
</dbReference>
<dbReference type="PROSITE" id="PS01124">
    <property type="entry name" value="HTH_ARAC_FAMILY_2"/>
    <property type="match status" value="1"/>
</dbReference>
<dbReference type="EMBL" id="PYMA01000026">
    <property type="protein sequence ID" value="PSW10758.1"/>
    <property type="molecule type" value="Genomic_DNA"/>
</dbReference>
<sequence length="304" mass="34265">MCQRVIANTPEFSMFDLQKIEETKHMIFGADYIVIRPLRGECSLQLANNRFTLRPGTIVLLAPFNPFRLSLGPQGHTGGGDCDVLHFRLNALGATFVDSVQFKPIKQMLDSASNALYFEGSELDEVHAFIDSMENTFDFSQVLNLLGLLESLSTLKSVRHLTNNTIELNTIKRAEERVNVVQQYIANNLSEHLSVSSVAAQLHMADSTFSRFFHANLGVTFRQYVIEQRVRKAASLLISTDYSISQIGADVGFSSLSNFNAKFKSLLHVTPREYRANHIDMRRDIENSRVVEGQINRQMSELMA</sequence>
<dbReference type="RefSeq" id="WP_036816136.1">
    <property type="nucleotide sequence ID" value="NZ_JGVO01000013.1"/>
</dbReference>
<proteinExistence type="predicted"/>
<dbReference type="Gene3D" id="1.10.10.60">
    <property type="entry name" value="Homeodomain-like"/>
    <property type="match status" value="2"/>
</dbReference>
<protein>
    <submittedName>
        <fullName evidence="5">AraC family transcriptional regulator</fullName>
    </submittedName>
</protein>
<dbReference type="InterPro" id="IPR018060">
    <property type="entry name" value="HTH_AraC"/>
</dbReference>
<keyword evidence="3" id="KW-0804">Transcription</keyword>
<dbReference type="PANTHER" id="PTHR43280:SF27">
    <property type="entry name" value="TRANSCRIPTIONAL REGULATOR MTLR"/>
    <property type="match status" value="1"/>
</dbReference>
<evidence type="ECO:0000256" key="1">
    <source>
        <dbReference type="ARBA" id="ARBA00023015"/>
    </source>
</evidence>
<evidence type="ECO:0000313" key="5">
    <source>
        <dbReference type="EMBL" id="PSW10758.1"/>
    </source>
</evidence>
<evidence type="ECO:0000259" key="4">
    <source>
        <dbReference type="PROSITE" id="PS01124"/>
    </source>
</evidence>
<dbReference type="PRINTS" id="PR00032">
    <property type="entry name" value="HTHARAC"/>
</dbReference>
<dbReference type="PANTHER" id="PTHR43280">
    <property type="entry name" value="ARAC-FAMILY TRANSCRIPTIONAL REGULATOR"/>
    <property type="match status" value="1"/>
</dbReference>
<dbReference type="GO" id="GO:0043565">
    <property type="term" value="F:sequence-specific DNA binding"/>
    <property type="evidence" value="ECO:0007669"/>
    <property type="project" value="InterPro"/>
</dbReference>
<comment type="caution">
    <text evidence="5">The sequence shown here is derived from an EMBL/GenBank/DDBJ whole genome shotgun (WGS) entry which is preliminary data.</text>
</comment>
<gene>
    <name evidence="5" type="ORF">C9I98_24875</name>
</gene>
<reference evidence="5 6" key="1">
    <citation type="submission" date="2018-01" db="EMBL/GenBank/DDBJ databases">
        <title>Whole genome sequencing of Histamine producing bacteria.</title>
        <authorList>
            <person name="Butler K."/>
        </authorList>
    </citation>
    <scope>NUCLEOTIDE SEQUENCE [LARGE SCALE GENOMIC DNA]</scope>
    <source>
        <strain evidence="5 6">DSM 100436</strain>
    </source>
</reference>
<evidence type="ECO:0000256" key="3">
    <source>
        <dbReference type="ARBA" id="ARBA00023163"/>
    </source>
</evidence>